<reference evidence="5" key="1">
    <citation type="journal article" date="2019" name="Int. J. Syst. Evol. Microbiol.">
        <title>The Global Catalogue of Microorganisms (GCM) 10K type strain sequencing project: providing services to taxonomists for standard genome sequencing and annotation.</title>
        <authorList>
            <consortium name="The Broad Institute Genomics Platform"/>
            <consortium name="The Broad Institute Genome Sequencing Center for Infectious Disease"/>
            <person name="Wu L."/>
            <person name="Ma J."/>
        </authorList>
    </citation>
    <scope>NUCLEOTIDE SEQUENCE [LARGE SCALE GENOMIC DNA]</scope>
    <source>
        <strain evidence="5">JCM 14307</strain>
    </source>
</reference>
<protein>
    <recommendedName>
        <fullName evidence="6">Fatty acid--CoA ligase</fullName>
    </recommendedName>
</protein>
<dbReference type="Pfam" id="PF13193">
    <property type="entry name" value="AMP-binding_C"/>
    <property type="match status" value="1"/>
</dbReference>
<dbReference type="InterPro" id="IPR025110">
    <property type="entry name" value="AMP-bd_C"/>
</dbReference>
<feature type="region of interest" description="Disordered" evidence="1">
    <location>
        <begin position="456"/>
        <end position="486"/>
    </location>
</feature>
<dbReference type="InterPro" id="IPR045851">
    <property type="entry name" value="AMP-bd_C_sf"/>
</dbReference>
<keyword evidence="5" id="KW-1185">Reference proteome</keyword>
<feature type="compositionally biased region" description="Basic and acidic residues" evidence="1">
    <location>
        <begin position="471"/>
        <end position="486"/>
    </location>
</feature>
<dbReference type="Proteomes" id="UP001500280">
    <property type="component" value="Unassembled WGS sequence"/>
</dbReference>
<gene>
    <name evidence="4" type="ORF">GCM10009745_82510</name>
</gene>
<dbReference type="PROSITE" id="PS00455">
    <property type="entry name" value="AMP_BINDING"/>
    <property type="match status" value="1"/>
</dbReference>
<feature type="domain" description="AMP-dependent synthetase/ligase" evidence="2">
    <location>
        <begin position="17"/>
        <end position="341"/>
    </location>
</feature>
<sequence length="486" mass="52084">MPSPCLAEAVAVHGHLRPHATALVTSDRTVSYGELGELTQSFRHSLIELDVPAGSTICVPAHKTPETIALLLAAFLEGLVVLAPAPDLGAAALVRLAQQARATHVLTASAIDALTADAVQPDEQEAAGFAAPDPARTCLLLTTSGSTGTPKIVPIAATGFDAFAAWATKEFALTDNEVALSYAPLNFDLALLDIWTFLQLGAQVVLVDQGRATDAPYVESLVTDVTFIQGVPMLYRLLTEAGAESIPSPPHRPGRFAPVRQVIFTGDSVPDSLLGPVSAAFPNARFHNIFGCTETNDSFIHEVDPTTLTGKMPIGRPIAGTDALIRDGELLVATPFQTDGYLNTALNAEVFEEIDGRTFYRTGDLVTQDDDGLYSLQGRADWQVKVRGVRTNLQEVERVISAHPDVIEAVVVPLPDEQAGVRLHAHVSRRHSSALTGLRLRTHAGQHLPRHAIPTSVHVTDDPMPRTSTGKPDRNLIKSNRLKENK</sequence>
<dbReference type="Pfam" id="PF00501">
    <property type="entry name" value="AMP-binding"/>
    <property type="match status" value="1"/>
</dbReference>
<evidence type="ECO:0008006" key="6">
    <source>
        <dbReference type="Google" id="ProtNLM"/>
    </source>
</evidence>
<dbReference type="InterPro" id="IPR000873">
    <property type="entry name" value="AMP-dep_synth/lig_dom"/>
</dbReference>
<dbReference type="InterPro" id="IPR020845">
    <property type="entry name" value="AMP-binding_CS"/>
</dbReference>
<evidence type="ECO:0000259" key="2">
    <source>
        <dbReference type="Pfam" id="PF00501"/>
    </source>
</evidence>
<dbReference type="Gene3D" id="3.40.50.12780">
    <property type="entry name" value="N-terminal domain of ligase-like"/>
    <property type="match status" value="1"/>
</dbReference>
<evidence type="ECO:0000256" key="1">
    <source>
        <dbReference type="SAM" id="MobiDB-lite"/>
    </source>
</evidence>
<evidence type="ECO:0000313" key="4">
    <source>
        <dbReference type="EMBL" id="GAA1720932.1"/>
    </source>
</evidence>
<dbReference type="Gene3D" id="3.30.300.30">
    <property type="match status" value="1"/>
</dbReference>
<dbReference type="InterPro" id="IPR042099">
    <property type="entry name" value="ANL_N_sf"/>
</dbReference>
<comment type="caution">
    <text evidence="4">The sequence shown here is derived from an EMBL/GenBank/DDBJ whole genome shotgun (WGS) entry which is preliminary data.</text>
</comment>
<feature type="domain" description="AMP-binding enzyme C-terminal" evidence="3">
    <location>
        <begin position="395"/>
        <end position="471"/>
    </location>
</feature>
<dbReference type="SUPFAM" id="SSF56801">
    <property type="entry name" value="Acetyl-CoA synthetase-like"/>
    <property type="match status" value="1"/>
</dbReference>
<dbReference type="PANTHER" id="PTHR45527">
    <property type="entry name" value="NONRIBOSOMAL PEPTIDE SYNTHETASE"/>
    <property type="match status" value="1"/>
</dbReference>
<evidence type="ECO:0000313" key="5">
    <source>
        <dbReference type="Proteomes" id="UP001500280"/>
    </source>
</evidence>
<organism evidence="4 5">
    <name type="scientific">Kribbella yunnanensis</name>
    <dbReference type="NCBI Taxonomy" id="190194"/>
    <lineage>
        <taxon>Bacteria</taxon>
        <taxon>Bacillati</taxon>
        <taxon>Actinomycetota</taxon>
        <taxon>Actinomycetes</taxon>
        <taxon>Propionibacteriales</taxon>
        <taxon>Kribbellaceae</taxon>
        <taxon>Kribbella</taxon>
    </lineage>
</organism>
<dbReference type="EMBL" id="BAAANF010000036">
    <property type="protein sequence ID" value="GAA1720932.1"/>
    <property type="molecule type" value="Genomic_DNA"/>
</dbReference>
<proteinExistence type="predicted"/>
<accession>A0ABP4VCK1</accession>
<dbReference type="PANTHER" id="PTHR45527:SF1">
    <property type="entry name" value="FATTY ACID SYNTHASE"/>
    <property type="match status" value="1"/>
</dbReference>
<name>A0ABP4VCK1_9ACTN</name>
<evidence type="ECO:0000259" key="3">
    <source>
        <dbReference type="Pfam" id="PF13193"/>
    </source>
</evidence>
<dbReference type="RefSeq" id="WP_344165586.1">
    <property type="nucleotide sequence ID" value="NZ_BAAANF010000036.1"/>
</dbReference>